<dbReference type="Pfam" id="PF14551">
    <property type="entry name" value="MCM_N"/>
    <property type="match status" value="1"/>
</dbReference>
<comment type="caution">
    <text evidence="14">The sequence shown here is derived from an EMBL/GenBank/DDBJ whole genome shotgun (WGS) entry which is preliminary data.</text>
</comment>
<dbReference type="Pfam" id="PF21128">
    <property type="entry name" value="WHD_MCM4"/>
    <property type="match status" value="1"/>
</dbReference>
<dbReference type="PANTHER" id="PTHR11630">
    <property type="entry name" value="DNA REPLICATION LICENSING FACTOR MCM FAMILY MEMBER"/>
    <property type="match status" value="1"/>
</dbReference>
<dbReference type="InterPro" id="IPR031327">
    <property type="entry name" value="MCM"/>
</dbReference>
<evidence type="ECO:0000256" key="9">
    <source>
        <dbReference type="ARBA" id="ARBA00023125"/>
    </source>
</evidence>
<accession>A0A1V2LJ25</accession>
<gene>
    <name evidence="14" type="ORF">BOH78_3743</name>
</gene>
<comment type="subcellular location">
    <subcellularLocation>
        <location evidence="1">Nucleus</location>
    </subcellularLocation>
</comment>
<dbReference type="GO" id="GO:0016787">
    <property type="term" value="F:hydrolase activity"/>
    <property type="evidence" value="ECO:0007669"/>
    <property type="project" value="UniProtKB-KW"/>
</dbReference>
<keyword evidence="9 11" id="KW-0238">DNA-binding</keyword>
<dbReference type="GO" id="GO:0003688">
    <property type="term" value="F:DNA replication origin binding"/>
    <property type="evidence" value="ECO:0007669"/>
    <property type="project" value="UniProtKB-ARBA"/>
</dbReference>
<keyword evidence="6" id="KW-0378">Hydrolase</keyword>
<keyword evidence="4" id="KW-0235">DNA replication</keyword>
<dbReference type="GO" id="GO:0071162">
    <property type="term" value="C:CMG complex"/>
    <property type="evidence" value="ECO:0007669"/>
    <property type="project" value="UniProtKB-ARBA"/>
</dbReference>
<dbReference type="GO" id="GO:0000727">
    <property type="term" value="P:double-strand break repair via break-induced replication"/>
    <property type="evidence" value="ECO:0007669"/>
    <property type="project" value="TreeGrafter"/>
</dbReference>
<dbReference type="GO" id="GO:0042555">
    <property type="term" value="C:MCM complex"/>
    <property type="evidence" value="ECO:0007669"/>
    <property type="project" value="InterPro"/>
</dbReference>
<organism evidence="14 15">
    <name type="scientific">Pichia kudriavzevii</name>
    <name type="common">Yeast</name>
    <name type="synonym">Issatchenkia orientalis</name>
    <dbReference type="NCBI Taxonomy" id="4909"/>
    <lineage>
        <taxon>Eukaryota</taxon>
        <taxon>Fungi</taxon>
        <taxon>Dikarya</taxon>
        <taxon>Ascomycota</taxon>
        <taxon>Saccharomycotina</taxon>
        <taxon>Pichiomycetes</taxon>
        <taxon>Pichiales</taxon>
        <taxon>Pichiaceae</taxon>
        <taxon>Pichia</taxon>
    </lineage>
</organism>
<dbReference type="SUPFAM" id="SSF50249">
    <property type="entry name" value="Nucleic acid-binding proteins"/>
    <property type="match status" value="1"/>
</dbReference>
<dbReference type="PRINTS" id="PR01657">
    <property type="entry name" value="MCMFAMILY"/>
</dbReference>
<dbReference type="InterPro" id="IPR027417">
    <property type="entry name" value="P-loop_NTPase"/>
</dbReference>
<dbReference type="Pfam" id="PF17207">
    <property type="entry name" value="MCM_OB"/>
    <property type="match status" value="1"/>
</dbReference>
<evidence type="ECO:0000256" key="3">
    <source>
        <dbReference type="ARBA" id="ARBA00012551"/>
    </source>
</evidence>
<protein>
    <recommendedName>
        <fullName evidence="3">DNA helicase</fullName>
        <ecNumber evidence="3">3.6.4.12</ecNumber>
    </recommendedName>
</protein>
<feature type="domain" description="MCM C-terminal AAA(+) ATPase" evidence="13">
    <location>
        <begin position="705"/>
        <end position="911"/>
    </location>
</feature>
<reference evidence="15" key="1">
    <citation type="journal article" date="2017" name="Genome Announc.">
        <title>Genome sequences of Cyberlindnera fabianii 65, Pichia kudriavzevii 129, and Saccharomyces cerevisiae 131 isolated from fermented masau fruits in Zimbabwe.</title>
        <authorList>
            <person name="van Rijswijck I.M.H."/>
            <person name="Derks M.F.L."/>
            <person name="Abee T."/>
            <person name="de Ridder D."/>
            <person name="Smid E.J."/>
        </authorList>
    </citation>
    <scope>NUCLEOTIDE SEQUENCE [LARGE SCALE GENOMIC DNA]</scope>
    <source>
        <strain evidence="15">129</strain>
    </source>
</reference>
<evidence type="ECO:0000256" key="12">
    <source>
        <dbReference type="SAM" id="MobiDB-lite"/>
    </source>
</evidence>
<feature type="compositionally biased region" description="Basic and acidic residues" evidence="12">
    <location>
        <begin position="1"/>
        <end position="49"/>
    </location>
</feature>
<dbReference type="CDD" id="cd17755">
    <property type="entry name" value="MCM4"/>
    <property type="match status" value="1"/>
</dbReference>
<feature type="compositionally biased region" description="Low complexity" evidence="12">
    <location>
        <begin position="367"/>
        <end position="380"/>
    </location>
</feature>
<dbReference type="InterPro" id="IPR008047">
    <property type="entry name" value="MCM_4"/>
</dbReference>
<proteinExistence type="inferred from homology"/>
<dbReference type="InterPro" id="IPR033762">
    <property type="entry name" value="MCM_OB"/>
</dbReference>
<dbReference type="CDD" id="cd22249">
    <property type="entry name" value="UDM1_RNF168_RNF169-like"/>
    <property type="match status" value="1"/>
</dbReference>
<dbReference type="GO" id="GO:0006279">
    <property type="term" value="P:premeiotic DNA replication"/>
    <property type="evidence" value="ECO:0007669"/>
    <property type="project" value="UniProtKB-ARBA"/>
</dbReference>
<keyword evidence="10" id="KW-0539">Nucleus</keyword>
<evidence type="ECO:0000313" key="15">
    <source>
        <dbReference type="Proteomes" id="UP000189274"/>
    </source>
</evidence>
<feature type="region of interest" description="Disordered" evidence="12">
    <location>
        <begin position="357"/>
        <end position="380"/>
    </location>
</feature>
<dbReference type="GO" id="GO:0003697">
    <property type="term" value="F:single-stranded DNA binding"/>
    <property type="evidence" value="ECO:0007669"/>
    <property type="project" value="TreeGrafter"/>
</dbReference>
<keyword evidence="8 11" id="KW-0067">ATP-binding</keyword>
<dbReference type="GO" id="GO:0006267">
    <property type="term" value="P:pre-replicative complex assembly involved in nuclear cell cycle DNA replication"/>
    <property type="evidence" value="ECO:0007669"/>
    <property type="project" value="UniProtKB-ARBA"/>
</dbReference>
<dbReference type="PRINTS" id="PR01660">
    <property type="entry name" value="MCMPROTEIN4"/>
</dbReference>
<dbReference type="Pfam" id="PF17855">
    <property type="entry name" value="MCM_lid"/>
    <property type="match status" value="1"/>
</dbReference>
<keyword evidence="5 11" id="KW-0547">Nucleotide-binding</keyword>
<dbReference type="GO" id="GO:1902975">
    <property type="term" value="P:mitotic DNA replication initiation"/>
    <property type="evidence" value="ECO:0007669"/>
    <property type="project" value="TreeGrafter"/>
</dbReference>
<dbReference type="InterPro" id="IPR012340">
    <property type="entry name" value="NA-bd_OB-fold"/>
</dbReference>
<evidence type="ECO:0000256" key="4">
    <source>
        <dbReference type="ARBA" id="ARBA00022705"/>
    </source>
</evidence>
<dbReference type="GO" id="GO:0006271">
    <property type="term" value="P:DNA strand elongation involved in DNA replication"/>
    <property type="evidence" value="ECO:0007669"/>
    <property type="project" value="TreeGrafter"/>
</dbReference>
<feature type="compositionally biased region" description="Basic and acidic residues" evidence="12">
    <location>
        <begin position="56"/>
        <end position="154"/>
    </location>
</feature>
<feature type="region of interest" description="Disordered" evidence="12">
    <location>
        <begin position="1"/>
        <end position="156"/>
    </location>
</feature>
<dbReference type="GO" id="GO:0017116">
    <property type="term" value="F:single-stranded DNA helicase activity"/>
    <property type="evidence" value="ECO:0007669"/>
    <property type="project" value="TreeGrafter"/>
</dbReference>
<evidence type="ECO:0000256" key="8">
    <source>
        <dbReference type="ARBA" id="ARBA00022840"/>
    </source>
</evidence>
<dbReference type="PROSITE" id="PS00847">
    <property type="entry name" value="MCM_1"/>
    <property type="match status" value="1"/>
</dbReference>
<dbReference type="AlphaFoldDB" id="A0A1V2LJ25"/>
<dbReference type="GO" id="GO:0005656">
    <property type="term" value="C:nuclear pre-replicative complex"/>
    <property type="evidence" value="ECO:0007669"/>
    <property type="project" value="UniProtKB-ARBA"/>
</dbReference>
<evidence type="ECO:0000256" key="6">
    <source>
        <dbReference type="ARBA" id="ARBA00022801"/>
    </source>
</evidence>
<dbReference type="SMART" id="SM00350">
    <property type="entry name" value="MCM"/>
    <property type="match status" value="1"/>
</dbReference>
<dbReference type="InterPro" id="IPR001208">
    <property type="entry name" value="MCM_dom"/>
</dbReference>
<dbReference type="Gene3D" id="2.20.28.10">
    <property type="match status" value="1"/>
</dbReference>
<dbReference type="Proteomes" id="UP000189274">
    <property type="component" value="Unassembled WGS sequence"/>
</dbReference>
<dbReference type="InterPro" id="IPR018525">
    <property type="entry name" value="MCM_CS"/>
</dbReference>
<dbReference type="FunFam" id="2.20.28.10:FF:000003">
    <property type="entry name" value="DNA helicase"/>
    <property type="match status" value="1"/>
</dbReference>
<keyword evidence="7" id="KW-0347">Helicase</keyword>
<name>A0A1V2LJ25_PICKU</name>
<dbReference type="InterPro" id="IPR041562">
    <property type="entry name" value="MCM_lid"/>
</dbReference>
<evidence type="ECO:0000256" key="5">
    <source>
        <dbReference type="ARBA" id="ARBA00022741"/>
    </source>
</evidence>
<dbReference type="Gene3D" id="3.40.50.300">
    <property type="entry name" value="P-loop containing nucleotide triphosphate hydrolases"/>
    <property type="match status" value="1"/>
</dbReference>
<comment type="similarity">
    <text evidence="2 11">Belongs to the MCM family.</text>
</comment>
<evidence type="ECO:0000256" key="11">
    <source>
        <dbReference type="RuleBase" id="RU004070"/>
    </source>
</evidence>
<dbReference type="FunFam" id="3.40.50.300:FF:000217">
    <property type="entry name" value="DNA helicase"/>
    <property type="match status" value="1"/>
</dbReference>
<dbReference type="VEuPathDB" id="FungiDB:C5L36_0B08020"/>
<dbReference type="GO" id="GO:0043596">
    <property type="term" value="C:nuclear replication fork"/>
    <property type="evidence" value="ECO:0007669"/>
    <property type="project" value="UniProtKB-ARBA"/>
</dbReference>
<dbReference type="EC" id="3.6.4.12" evidence="3"/>
<evidence type="ECO:0000313" key="14">
    <source>
        <dbReference type="EMBL" id="ONH72561.1"/>
    </source>
</evidence>
<dbReference type="GO" id="GO:0005524">
    <property type="term" value="F:ATP binding"/>
    <property type="evidence" value="ECO:0007669"/>
    <property type="project" value="UniProtKB-KW"/>
</dbReference>
<sequence>MEDTNKRPLDHNQLKEDPASKRMKAEKTPRELAAEAKREAKMLEQERKQALKRQKKAEEEERRRLKKLADEEERRLKREKIEAERKARIVQKEREREEKMKRRQEELRLRELERKRKEEEKLKRKEEEMKRKEKERLRKEEERQRKLKEDDEKRQRRSITNFFKKNTILVPKRQPGNDDEGKTEFQKYFLPFHINQNVVLHTPNYEIDNTWESFLNDPSGFTIPKSSQEPISKDSAATTRAFDVLQRLNAGSLDEASRLFPSVPLRYIKFYENRKPAYVETFSYTQDIDENDEFGQQFKSIHWELIDSTLTLPIDPFKDYWTEPKTPKKPTAVTIDSLIASTPPNASVSAAVVASAGTDTNTNGEDSTNPASPSTPSTLSVKKKVITEPEHVSALLTFVQNNSSFSINTLAELAAKDNETGSTNLNLDVQNLMSLSSTRTMATHLVLYPQEVIPIMDQVIKDCLISIILDDPEYTETPENVELVQEIESKFYKVRPFNIGNKKGMRELNPQDIDKLVSIKGLVIRSTPILPDMKNAFFKCNVCDHTIVVENDRGIIQEPRKCPRQQCNSSNSMQLIHNRSIFANKQIIKLQETPDIVPDGQTPHSVSLCVYDELVDSCRAGDRVEVCGIFKSSPVRVNPRMRVVKSLFKTYLDVVHIKKIDKHRIGIDVSTIENELREQEQIDEIRILSNEEVDKIKSVSQRSDVYELLARSLAPSIFEMDDVKKGLLLQLFGGTNKTFKKGSKTRGDINILLCGDPSTSKSQILQYVHKIAPRGIYTSGKGSSAVGLTAYVTRDIETKQLVLESGALVLSDGGVCCIDEFDKMSDQTRSVLHEVMEQQTISIAKAGIITTLNARTSILASANPIESRYNPNLPVTKNIDLPPPLLSRFDLVFLILDKVDKKLDEQLAKHIANMYLEDHISSATNEEILPVEFLTGYIQYAKENIHPNLTEEARDELVSSYVNMRRAGEDSRNGGTDRRITATTRQLESLIRLSEAHAKIYLRNEVLVEDVVEAVRLMKSAIKDYATDPLTGRIDMDLIQTGISVEDRRRKEELDKEILQVLEAAGEIGWPQLAEEVEKLRDGRRVENLELGESVRRLEGDGKVILFGQGSSRRVALNRGAV</sequence>
<dbReference type="Gene3D" id="2.40.50.140">
    <property type="entry name" value="Nucleic acid-binding proteins"/>
    <property type="match status" value="1"/>
</dbReference>
<dbReference type="PROSITE" id="PS50051">
    <property type="entry name" value="MCM_2"/>
    <property type="match status" value="1"/>
</dbReference>
<dbReference type="GO" id="GO:0097373">
    <property type="term" value="C:MCM core complex"/>
    <property type="evidence" value="ECO:0007669"/>
    <property type="project" value="UniProtKB-ARBA"/>
</dbReference>
<evidence type="ECO:0000256" key="10">
    <source>
        <dbReference type="ARBA" id="ARBA00023242"/>
    </source>
</evidence>
<dbReference type="EMBL" id="MQVM01000020">
    <property type="protein sequence ID" value="ONH72561.1"/>
    <property type="molecule type" value="Genomic_DNA"/>
</dbReference>
<evidence type="ECO:0000259" key="13">
    <source>
        <dbReference type="PROSITE" id="PS50051"/>
    </source>
</evidence>
<dbReference type="Pfam" id="PF00493">
    <property type="entry name" value="MCM"/>
    <property type="match status" value="1"/>
</dbReference>
<dbReference type="InterPro" id="IPR027925">
    <property type="entry name" value="MCM_N"/>
</dbReference>
<dbReference type="VEuPathDB" id="FungiDB:C5L36_0B08010"/>
<evidence type="ECO:0000256" key="1">
    <source>
        <dbReference type="ARBA" id="ARBA00004123"/>
    </source>
</evidence>
<dbReference type="PANTHER" id="PTHR11630:SF66">
    <property type="entry name" value="DNA REPLICATION LICENSING FACTOR MCM4"/>
    <property type="match status" value="1"/>
</dbReference>
<dbReference type="SUPFAM" id="SSF52540">
    <property type="entry name" value="P-loop containing nucleoside triphosphate hydrolases"/>
    <property type="match status" value="1"/>
</dbReference>
<feature type="compositionally biased region" description="Polar residues" evidence="12">
    <location>
        <begin position="357"/>
        <end position="366"/>
    </location>
</feature>
<evidence type="ECO:0000256" key="7">
    <source>
        <dbReference type="ARBA" id="ARBA00022806"/>
    </source>
</evidence>
<evidence type="ECO:0000256" key="2">
    <source>
        <dbReference type="ARBA" id="ARBA00008010"/>
    </source>
</evidence>